<dbReference type="Proteomes" id="UP000578531">
    <property type="component" value="Unassembled WGS sequence"/>
</dbReference>
<dbReference type="GO" id="GO:0004553">
    <property type="term" value="F:hydrolase activity, hydrolyzing O-glycosyl compounds"/>
    <property type="evidence" value="ECO:0007669"/>
    <property type="project" value="InterPro"/>
</dbReference>
<protein>
    <recommendedName>
        <fullName evidence="2">Chitin-binding type-3 domain-containing protein</fullName>
    </recommendedName>
</protein>
<dbReference type="GO" id="GO:0030246">
    <property type="term" value="F:carbohydrate binding"/>
    <property type="evidence" value="ECO:0007669"/>
    <property type="project" value="InterPro"/>
</dbReference>
<proteinExistence type="predicted"/>
<dbReference type="SMART" id="SM00495">
    <property type="entry name" value="ChtBD3"/>
    <property type="match status" value="1"/>
</dbReference>
<dbReference type="GO" id="GO:0005975">
    <property type="term" value="P:carbohydrate metabolic process"/>
    <property type="evidence" value="ECO:0007669"/>
    <property type="project" value="InterPro"/>
</dbReference>
<dbReference type="AlphaFoldDB" id="A0A8H6FZW0"/>
<evidence type="ECO:0000313" key="3">
    <source>
        <dbReference type="EMBL" id="KAF6237869.1"/>
    </source>
</evidence>
<dbReference type="GO" id="GO:0005576">
    <property type="term" value="C:extracellular region"/>
    <property type="evidence" value="ECO:0007669"/>
    <property type="project" value="InterPro"/>
</dbReference>
<dbReference type="SUPFAM" id="SSF51055">
    <property type="entry name" value="Carbohydrate binding domain"/>
    <property type="match status" value="1"/>
</dbReference>
<evidence type="ECO:0000259" key="2">
    <source>
        <dbReference type="SMART" id="SM00495"/>
    </source>
</evidence>
<keyword evidence="4" id="KW-1185">Reference proteome</keyword>
<dbReference type="EMBL" id="JACCJC010000012">
    <property type="protein sequence ID" value="KAF6237869.1"/>
    <property type="molecule type" value="Genomic_DNA"/>
</dbReference>
<keyword evidence="1" id="KW-0378">Hydrolase</keyword>
<organism evidence="3 4">
    <name type="scientific">Letharia columbiana</name>
    <dbReference type="NCBI Taxonomy" id="112416"/>
    <lineage>
        <taxon>Eukaryota</taxon>
        <taxon>Fungi</taxon>
        <taxon>Dikarya</taxon>
        <taxon>Ascomycota</taxon>
        <taxon>Pezizomycotina</taxon>
        <taxon>Lecanoromycetes</taxon>
        <taxon>OSLEUM clade</taxon>
        <taxon>Lecanoromycetidae</taxon>
        <taxon>Lecanorales</taxon>
        <taxon>Lecanorineae</taxon>
        <taxon>Parmeliaceae</taxon>
        <taxon>Letharia</taxon>
    </lineage>
</organism>
<accession>A0A8H6FZW0</accession>
<dbReference type="Gene3D" id="2.10.10.20">
    <property type="entry name" value="Carbohydrate-binding module superfamily 5/12"/>
    <property type="match status" value="1"/>
</dbReference>
<name>A0A8H6FZW0_9LECA</name>
<reference evidence="3 4" key="1">
    <citation type="journal article" date="2020" name="Genomics">
        <title>Complete, high-quality genomes from long-read metagenomic sequencing of two wolf lichen thalli reveals enigmatic genome architecture.</title>
        <authorList>
            <person name="McKenzie S.K."/>
            <person name="Walston R.F."/>
            <person name="Allen J.L."/>
        </authorList>
    </citation>
    <scope>NUCLEOTIDE SEQUENCE [LARGE SCALE GENOMIC DNA]</scope>
    <source>
        <strain evidence="3">WasteWater2</strain>
    </source>
</reference>
<gene>
    <name evidence="3" type="ORF">HO173_004070</name>
</gene>
<dbReference type="InterPro" id="IPR036573">
    <property type="entry name" value="CBM_sf_5/12"/>
</dbReference>
<dbReference type="OrthoDB" id="537467at2759"/>
<dbReference type="GeneID" id="59285735"/>
<comment type="caution">
    <text evidence="3">The sequence shown here is derived from an EMBL/GenBank/DDBJ whole genome shotgun (WGS) entry which is preliminary data.</text>
</comment>
<feature type="domain" description="Chitin-binding type-3" evidence="2">
    <location>
        <begin position="134"/>
        <end position="180"/>
    </location>
</feature>
<evidence type="ECO:0000313" key="4">
    <source>
        <dbReference type="Proteomes" id="UP000578531"/>
    </source>
</evidence>
<dbReference type="RefSeq" id="XP_037167187.1">
    <property type="nucleotide sequence ID" value="XM_037305994.1"/>
</dbReference>
<dbReference type="Pfam" id="PF02839">
    <property type="entry name" value="CBM_5_12"/>
    <property type="match status" value="1"/>
</dbReference>
<evidence type="ECO:0000256" key="1">
    <source>
        <dbReference type="ARBA" id="ARBA00022801"/>
    </source>
</evidence>
<dbReference type="InterPro" id="IPR003610">
    <property type="entry name" value="CBM5/12"/>
</dbReference>
<sequence length="181" mass="20571">MLGKTATPEVFWFDLRSASFGSGDYRVNGARAQNFIPSYNRCALSKAQTRSKSPSTYRKPCDICHAPNDVLVRCNIDDTSVWYFVCTKNCWKKVSGGVIDGSPHHLYYRYGGMWKNKHAGVSAKKPKPKQRVAVRDWQDHTSYVFNDKVTYEGKVWSCRRSHTSSVANVPGKGYGFWKEAE</sequence>